<proteinExistence type="predicted"/>
<gene>
    <name evidence="1" type="ORF">NQ318_002488</name>
</gene>
<sequence length="78" mass="9040">MPNSLGVVVPHNGSSNVPDPRFKFDWLNYLWLAICGTLAEVEAEIYDTKILYPVEYLEWSTPIVSVHERRLHSHSWNT</sequence>
<reference evidence="1" key="1">
    <citation type="journal article" date="2023" name="Insect Mol. Biol.">
        <title>Genome sequencing provides insights into the evolution of gene families encoding plant cell wall-degrading enzymes in longhorned beetles.</title>
        <authorList>
            <person name="Shin N.R."/>
            <person name="Okamura Y."/>
            <person name="Kirsch R."/>
            <person name="Pauchet Y."/>
        </authorList>
    </citation>
    <scope>NUCLEOTIDE SEQUENCE</scope>
    <source>
        <strain evidence="1">AMC_N1</strain>
    </source>
</reference>
<name>A0AAV8Y859_9CUCU</name>
<dbReference type="EMBL" id="JAPWTK010000169">
    <property type="protein sequence ID" value="KAJ8947128.1"/>
    <property type="molecule type" value="Genomic_DNA"/>
</dbReference>
<comment type="caution">
    <text evidence="1">The sequence shown here is derived from an EMBL/GenBank/DDBJ whole genome shotgun (WGS) entry which is preliminary data.</text>
</comment>
<protein>
    <submittedName>
        <fullName evidence="1">Uncharacterized protein</fullName>
    </submittedName>
</protein>
<keyword evidence="2" id="KW-1185">Reference proteome</keyword>
<accession>A0AAV8Y859</accession>
<evidence type="ECO:0000313" key="2">
    <source>
        <dbReference type="Proteomes" id="UP001162162"/>
    </source>
</evidence>
<organism evidence="1 2">
    <name type="scientific">Aromia moschata</name>
    <dbReference type="NCBI Taxonomy" id="1265417"/>
    <lineage>
        <taxon>Eukaryota</taxon>
        <taxon>Metazoa</taxon>
        <taxon>Ecdysozoa</taxon>
        <taxon>Arthropoda</taxon>
        <taxon>Hexapoda</taxon>
        <taxon>Insecta</taxon>
        <taxon>Pterygota</taxon>
        <taxon>Neoptera</taxon>
        <taxon>Endopterygota</taxon>
        <taxon>Coleoptera</taxon>
        <taxon>Polyphaga</taxon>
        <taxon>Cucujiformia</taxon>
        <taxon>Chrysomeloidea</taxon>
        <taxon>Cerambycidae</taxon>
        <taxon>Cerambycinae</taxon>
        <taxon>Callichromatini</taxon>
        <taxon>Aromia</taxon>
    </lineage>
</organism>
<dbReference type="Proteomes" id="UP001162162">
    <property type="component" value="Unassembled WGS sequence"/>
</dbReference>
<dbReference type="AlphaFoldDB" id="A0AAV8Y859"/>
<evidence type="ECO:0000313" key="1">
    <source>
        <dbReference type="EMBL" id="KAJ8947128.1"/>
    </source>
</evidence>